<organism evidence="1">
    <name type="scientific">Pararge aegeria</name>
    <name type="common">speckled wood butterfly</name>
    <dbReference type="NCBI Taxonomy" id="116150"/>
    <lineage>
        <taxon>Eukaryota</taxon>
        <taxon>Metazoa</taxon>
        <taxon>Ecdysozoa</taxon>
        <taxon>Arthropoda</taxon>
        <taxon>Hexapoda</taxon>
        <taxon>Insecta</taxon>
        <taxon>Pterygota</taxon>
        <taxon>Neoptera</taxon>
        <taxon>Endopterygota</taxon>
        <taxon>Lepidoptera</taxon>
        <taxon>Glossata</taxon>
        <taxon>Ditrysia</taxon>
        <taxon>Papilionoidea</taxon>
        <taxon>Nymphalidae</taxon>
        <taxon>Satyrinae</taxon>
        <taxon>Satyrini</taxon>
        <taxon>Parargina</taxon>
        <taxon>Pararge</taxon>
    </lineage>
</organism>
<proteinExistence type="predicted"/>
<protein>
    <submittedName>
        <fullName evidence="1">Uncharacterized protein</fullName>
    </submittedName>
</protein>
<name>S4PYN8_9NEOP</name>
<evidence type="ECO:0000313" key="1">
    <source>
        <dbReference type="EMBL" id="JAA89597.1"/>
    </source>
</evidence>
<feature type="non-terminal residue" evidence="1">
    <location>
        <position position="77"/>
    </location>
</feature>
<sequence length="77" mass="8532">PQPKPVDLTSSLFQANLSQLKTLPKAPQTNMMQPNYRPNPNYSVFSEPSTQYPSYLPFNDLAITPNASWSSPSGNFA</sequence>
<reference evidence="1" key="2">
    <citation type="submission" date="2013-05" db="EMBL/GenBank/DDBJ databases">
        <authorList>
            <person name="Carter J.-M."/>
            <person name="Baker S.C."/>
            <person name="Pink R."/>
            <person name="Carter D.R.F."/>
            <person name="Collins A."/>
            <person name="Tomlin J."/>
            <person name="Gibbs M."/>
            <person name="Breuker C.J."/>
        </authorList>
    </citation>
    <scope>NUCLEOTIDE SEQUENCE</scope>
    <source>
        <tissue evidence="1">Ovary</tissue>
    </source>
</reference>
<reference evidence="1" key="1">
    <citation type="journal article" date="2013" name="BMC Genomics">
        <title>Unscrambling butterfly oogenesis.</title>
        <authorList>
            <person name="Carter J.M."/>
            <person name="Baker S.C."/>
            <person name="Pink R."/>
            <person name="Carter D.R."/>
            <person name="Collins A."/>
            <person name="Tomlin J."/>
            <person name="Gibbs M."/>
            <person name="Breuker C.J."/>
        </authorList>
    </citation>
    <scope>NUCLEOTIDE SEQUENCE</scope>
    <source>
        <tissue evidence="1">Ovary</tissue>
    </source>
</reference>
<dbReference type="EMBL" id="GAIX01002963">
    <property type="protein sequence ID" value="JAA89597.1"/>
    <property type="molecule type" value="Transcribed_RNA"/>
</dbReference>
<feature type="non-terminal residue" evidence="1">
    <location>
        <position position="1"/>
    </location>
</feature>
<accession>S4PYN8</accession>
<dbReference type="AlphaFoldDB" id="S4PYN8"/>